<dbReference type="PANTHER" id="PTHR47893">
    <property type="entry name" value="REGULATORY PROTEIN PCHR"/>
    <property type="match status" value="1"/>
</dbReference>
<reference evidence="4" key="1">
    <citation type="submission" date="2024-07" db="EMBL/GenBank/DDBJ databases">
        <authorList>
            <person name="Kim Y.J."/>
            <person name="Jeong J.Y."/>
        </authorList>
    </citation>
    <scope>NUCLEOTIDE SEQUENCE</scope>
    <source>
        <strain evidence="4">GIHE-MW2</strain>
    </source>
</reference>
<dbReference type="RefSeq" id="WP_190879593.1">
    <property type="nucleotide sequence ID" value="NZ_CP159837.1"/>
</dbReference>
<evidence type="ECO:0000259" key="3">
    <source>
        <dbReference type="PROSITE" id="PS01124"/>
    </source>
</evidence>
<dbReference type="SUPFAM" id="SSF46689">
    <property type="entry name" value="Homeodomain-like"/>
    <property type="match status" value="2"/>
</dbReference>
<dbReference type="Pfam" id="PF12833">
    <property type="entry name" value="HTH_18"/>
    <property type="match status" value="1"/>
</dbReference>
<feature type="domain" description="HTH araC/xylS-type" evidence="3">
    <location>
        <begin position="229"/>
        <end position="330"/>
    </location>
</feature>
<dbReference type="Gene3D" id="1.10.10.60">
    <property type="entry name" value="Homeodomain-like"/>
    <property type="match status" value="1"/>
</dbReference>
<dbReference type="AlphaFoldDB" id="A0AAU8JJZ9"/>
<keyword evidence="1" id="KW-0805">Transcription regulation</keyword>
<evidence type="ECO:0000256" key="2">
    <source>
        <dbReference type="ARBA" id="ARBA00023163"/>
    </source>
</evidence>
<gene>
    <name evidence="4" type="ORF">ABWT76_001994</name>
</gene>
<dbReference type="SMART" id="SM00342">
    <property type="entry name" value="HTH_ARAC"/>
    <property type="match status" value="1"/>
</dbReference>
<protein>
    <submittedName>
        <fullName evidence="4">Helix-turn-helix transcriptional regulator</fullName>
    </submittedName>
</protein>
<proteinExistence type="predicted"/>
<dbReference type="InterPro" id="IPR018060">
    <property type="entry name" value="HTH_AraC"/>
</dbReference>
<evidence type="ECO:0000256" key="1">
    <source>
        <dbReference type="ARBA" id="ARBA00023015"/>
    </source>
</evidence>
<name>A0AAU8JJZ9_9CYAN</name>
<organism evidence="4">
    <name type="scientific">Planktothricoides raciborskii GIHE-MW2</name>
    <dbReference type="NCBI Taxonomy" id="2792601"/>
    <lineage>
        <taxon>Bacteria</taxon>
        <taxon>Bacillati</taxon>
        <taxon>Cyanobacteriota</taxon>
        <taxon>Cyanophyceae</taxon>
        <taxon>Oscillatoriophycideae</taxon>
        <taxon>Oscillatoriales</taxon>
        <taxon>Oscillatoriaceae</taxon>
        <taxon>Planktothricoides</taxon>
    </lineage>
</organism>
<dbReference type="PROSITE" id="PS01124">
    <property type="entry name" value="HTH_ARAC_FAMILY_2"/>
    <property type="match status" value="1"/>
</dbReference>
<dbReference type="GO" id="GO:0003700">
    <property type="term" value="F:DNA-binding transcription factor activity"/>
    <property type="evidence" value="ECO:0007669"/>
    <property type="project" value="InterPro"/>
</dbReference>
<dbReference type="InterPro" id="IPR053142">
    <property type="entry name" value="PchR_regulatory_protein"/>
</dbReference>
<dbReference type="InterPro" id="IPR009057">
    <property type="entry name" value="Homeodomain-like_sf"/>
</dbReference>
<keyword evidence="2" id="KW-0804">Transcription</keyword>
<evidence type="ECO:0000313" key="4">
    <source>
        <dbReference type="EMBL" id="XCM39097.1"/>
    </source>
</evidence>
<dbReference type="PANTHER" id="PTHR47893:SF1">
    <property type="entry name" value="REGULATORY PROTEIN PCHR"/>
    <property type="match status" value="1"/>
</dbReference>
<dbReference type="GO" id="GO:0043565">
    <property type="term" value="F:sequence-specific DNA binding"/>
    <property type="evidence" value="ECO:0007669"/>
    <property type="project" value="InterPro"/>
</dbReference>
<dbReference type="EMBL" id="CP159837">
    <property type="protein sequence ID" value="XCM39097.1"/>
    <property type="molecule type" value="Genomic_DNA"/>
</dbReference>
<sequence>MVNRINLHSPIRAELNWRSAIVIDPYTQVLPSWVNPCQLGEGAFLIKHREVAFPGMEVAYFFTENTFSDRLVIPPGETHFALALFPHLPVLSWMGYKDLIAQTIAVHRNNNVEYTSVMPPGWIGLYICMNNELIANLDLLPEKFWQHSRDPNRALLQVDPTAFDRFRQFMRSWFVRSQDLHTRSCLNPQQAVILREELIGEFRQLLDRTFQERGDRTIFKPSRRYWIFESACAMLDANLAQNLTTEEFCQKLRVSPRALQYAFQDITGMGLQEYIRARKLNAVREELIRRHPDETTVNAIAAKYGFFHSGRFSQQFHRQFGIHPSTILQHRP</sequence>
<accession>A0AAU8JJZ9</accession>